<comment type="caution">
    <text evidence="2">The sequence shown here is derived from an EMBL/GenBank/DDBJ whole genome shotgun (WGS) entry which is preliminary data.</text>
</comment>
<dbReference type="EMBL" id="LATX01002022">
    <property type="protein sequence ID" value="KTB34926.1"/>
    <property type="molecule type" value="Genomic_DNA"/>
</dbReference>
<reference evidence="2 3" key="1">
    <citation type="submission" date="2015-12" db="EMBL/GenBank/DDBJ databases">
        <title>Draft genome sequence of Moniliophthora roreri, the causal agent of frosty pod rot of cacao.</title>
        <authorList>
            <person name="Aime M.C."/>
            <person name="Diaz-Valderrama J.R."/>
            <person name="Kijpornyongpan T."/>
            <person name="Phillips-Mora W."/>
        </authorList>
    </citation>
    <scope>NUCLEOTIDE SEQUENCE [LARGE SCALE GENOMIC DNA]</scope>
    <source>
        <strain evidence="2 3">MCA 2952</strain>
    </source>
</reference>
<evidence type="ECO:0000313" key="2">
    <source>
        <dbReference type="EMBL" id="KTB34926.1"/>
    </source>
</evidence>
<dbReference type="Proteomes" id="UP000054988">
    <property type="component" value="Unassembled WGS sequence"/>
</dbReference>
<name>A0A0W0FF13_MONRR</name>
<protein>
    <recommendedName>
        <fullName evidence="1">F-box domain-containing protein</fullName>
    </recommendedName>
</protein>
<gene>
    <name evidence="2" type="ORF">WG66_12467</name>
</gene>
<sequence>MLPPELLQRILNLVIVEDKDRLPGLTLVCRSWVHIIRSYQYSHNVTIYIKGHQHDSRRYDCLEKIVGPKARSPPTIPWDNITQYTLAFTTAYGEDGKDFSRDWYIDAASKTLRLLSSRVRMNPESLVITVTKGRVGILHSPLLKETIIAAFPDITRLDLSVQRETFGNVFSFIPAFASLRVLELSCEAMPDTITSESVVHDLSLPPNLQSIHIRILSFAESKEVPIRLNNYHRSGMVTEGGQYFSEWLLGQKDTLNLRHVSLLEFHDKLPGEAVLTLQNSVESLYISFPKDIERFNEIQKKAETPITAWNLTNLICLRTITFDIPQLWYTLPHILRIIEQTLKSVKSTALWKITFIVCSEPLKRPECWTTLDQLLVSSFTAQIDIAVPSGRWPWNVYLQSKADSILPRVKGMGRLDVRLIQQHLYHPYRTFD</sequence>
<organism evidence="2 3">
    <name type="scientific">Moniliophthora roreri</name>
    <name type="common">Frosty pod rot fungus</name>
    <name type="synonym">Monilia roreri</name>
    <dbReference type="NCBI Taxonomy" id="221103"/>
    <lineage>
        <taxon>Eukaryota</taxon>
        <taxon>Fungi</taxon>
        <taxon>Dikarya</taxon>
        <taxon>Basidiomycota</taxon>
        <taxon>Agaricomycotina</taxon>
        <taxon>Agaricomycetes</taxon>
        <taxon>Agaricomycetidae</taxon>
        <taxon>Agaricales</taxon>
        <taxon>Marasmiineae</taxon>
        <taxon>Marasmiaceae</taxon>
        <taxon>Moniliophthora</taxon>
    </lineage>
</organism>
<dbReference type="InterPro" id="IPR001810">
    <property type="entry name" value="F-box_dom"/>
</dbReference>
<accession>A0A0W0FF13</accession>
<evidence type="ECO:0000313" key="3">
    <source>
        <dbReference type="Proteomes" id="UP000054988"/>
    </source>
</evidence>
<dbReference type="PROSITE" id="PS50181">
    <property type="entry name" value="FBOX"/>
    <property type="match status" value="1"/>
</dbReference>
<feature type="domain" description="F-box" evidence="1">
    <location>
        <begin position="1"/>
        <end position="45"/>
    </location>
</feature>
<proteinExistence type="predicted"/>
<evidence type="ECO:0000259" key="1">
    <source>
        <dbReference type="PROSITE" id="PS50181"/>
    </source>
</evidence>
<dbReference type="AlphaFoldDB" id="A0A0W0FF13"/>